<feature type="chain" id="PRO_5034776601" description="Glycosyl transferase CAP10 domain-containing protein" evidence="4">
    <location>
        <begin position="29"/>
        <end position="598"/>
    </location>
</feature>
<keyword evidence="2" id="KW-0808">Transferase</keyword>
<evidence type="ECO:0000256" key="3">
    <source>
        <dbReference type="SAM" id="MobiDB-lite"/>
    </source>
</evidence>
<accession>A0A8H3IN79</accession>
<feature type="signal peptide" evidence="4">
    <location>
        <begin position="1"/>
        <end position="28"/>
    </location>
</feature>
<dbReference type="GO" id="GO:0016740">
    <property type="term" value="F:transferase activity"/>
    <property type="evidence" value="ECO:0007669"/>
    <property type="project" value="UniProtKB-KW"/>
</dbReference>
<comment type="caution">
    <text evidence="6">The sequence shown here is derived from an EMBL/GenBank/DDBJ whole genome shotgun (WGS) entry which is preliminary data.</text>
</comment>
<dbReference type="SMART" id="SM00672">
    <property type="entry name" value="CAP10"/>
    <property type="match status" value="1"/>
</dbReference>
<organism evidence="6 7">
    <name type="scientific">Imshaugia aleurites</name>
    <dbReference type="NCBI Taxonomy" id="172621"/>
    <lineage>
        <taxon>Eukaryota</taxon>
        <taxon>Fungi</taxon>
        <taxon>Dikarya</taxon>
        <taxon>Ascomycota</taxon>
        <taxon>Pezizomycotina</taxon>
        <taxon>Lecanoromycetes</taxon>
        <taxon>OSLEUM clade</taxon>
        <taxon>Lecanoromycetidae</taxon>
        <taxon>Lecanorales</taxon>
        <taxon>Lecanorineae</taxon>
        <taxon>Parmeliaceae</taxon>
        <taxon>Imshaugia</taxon>
    </lineage>
</organism>
<dbReference type="PANTHER" id="PTHR12203:SF35">
    <property type="entry name" value="PROTEIN O-GLUCOSYLTRANSFERASE 1"/>
    <property type="match status" value="1"/>
</dbReference>
<feature type="region of interest" description="Disordered" evidence="3">
    <location>
        <begin position="262"/>
        <end position="285"/>
    </location>
</feature>
<evidence type="ECO:0000259" key="5">
    <source>
        <dbReference type="SMART" id="SM00672"/>
    </source>
</evidence>
<dbReference type="PANTHER" id="PTHR12203">
    <property type="entry name" value="KDEL LYS-ASP-GLU-LEU CONTAINING - RELATED"/>
    <property type="match status" value="1"/>
</dbReference>
<gene>
    <name evidence="6" type="ORF">IMSHALPRED_004744</name>
</gene>
<dbReference type="EMBL" id="CAJPDT010000024">
    <property type="protein sequence ID" value="CAF9919869.1"/>
    <property type="molecule type" value="Genomic_DNA"/>
</dbReference>
<dbReference type="OrthoDB" id="541052at2759"/>
<keyword evidence="4" id="KW-0732">Signal</keyword>
<feature type="domain" description="Glycosyl transferase CAP10" evidence="5">
    <location>
        <begin position="303"/>
        <end position="581"/>
    </location>
</feature>
<evidence type="ECO:0000256" key="4">
    <source>
        <dbReference type="SAM" id="SignalP"/>
    </source>
</evidence>
<name>A0A8H3IN79_9LECA</name>
<proteinExistence type="inferred from homology"/>
<evidence type="ECO:0000256" key="1">
    <source>
        <dbReference type="ARBA" id="ARBA00010118"/>
    </source>
</evidence>
<dbReference type="Proteomes" id="UP000664534">
    <property type="component" value="Unassembled WGS sequence"/>
</dbReference>
<feature type="compositionally biased region" description="Polar residues" evidence="3">
    <location>
        <begin position="266"/>
        <end position="277"/>
    </location>
</feature>
<evidence type="ECO:0000256" key="2">
    <source>
        <dbReference type="ARBA" id="ARBA00022679"/>
    </source>
</evidence>
<protein>
    <recommendedName>
        <fullName evidence="5">Glycosyl transferase CAP10 domain-containing protein</fullName>
    </recommendedName>
</protein>
<sequence length="598" mass="69020">MSRFPVKPFIVFCVIASLLFYHFHGLSSTSPNSKADLDAAYLTFGSPGSTSGQNQKHPIELLAEHGRRRFDHMVASQSKSLEQAIATYKKRYHREPPPGFDDWYHLAVAANATVIDEYDSVTAMFEPYWSISARELRARVREVVDPEFIDGKMLGIRVKDHQISTLNDKTGVNPYHTDILKNRMEFFLQYLPDMELAVNPFDQPSVYPPHDVLSKAVKTCSVPEGGSDDPWEISTRSPRHIYYNYLGFERTWEIATLSCPLDSPARSDTSSQPLRMTSTDEEPEELQFPRNISSLKNICEMPEVGDIHGLFLSPGPFWTTTTLVPVFSRAKISTNQDLITPATDYSKTSQYKPYNEEEDMPWDEKENRLYWVGGTTDGSWHDDRFWRRGQRYRLVRDLNNGSKPITLYQQNDSGAWKAYRSTMRSLSKYIHVKFNALDHCQPDKLCDNIKDPEEGVAFSSQKETYQDSYGSKFSFDIDGASYTERFQRLLHSHNTVFKTTIFQEWHDDFLIPWVHYVPVTLGMKELPETLRFFAETEKGQELGKAIAEDGRRWAQQAWRPVDMKLALFRILLEYARLWAPERDRTGECPWDRTGGVRG</sequence>
<dbReference type="AlphaFoldDB" id="A0A8H3IN79"/>
<dbReference type="InterPro" id="IPR006598">
    <property type="entry name" value="CAP10"/>
</dbReference>
<reference evidence="6" key="1">
    <citation type="submission" date="2021-03" db="EMBL/GenBank/DDBJ databases">
        <authorList>
            <person name="Tagirdzhanova G."/>
        </authorList>
    </citation>
    <scope>NUCLEOTIDE SEQUENCE</scope>
</reference>
<keyword evidence="7" id="KW-1185">Reference proteome</keyword>
<dbReference type="InterPro" id="IPR051091">
    <property type="entry name" value="O-Glucosyltr/Glycosyltrsf_90"/>
</dbReference>
<evidence type="ECO:0000313" key="7">
    <source>
        <dbReference type="Proteomes" id="UP000664534"/>
    </source>
</evidence>
<dbReference type="Pfam" id="PF05686">
    <property type="entry name" value="Glyco_transf_90"/>
    <property type="match status" value="1"/>
</dbReference>
<comment type="similarity">
    <text evidence="1">Belongs to the glycosyltransferase 90 family.</text>
</comment>
<evidence type="ECO:0000313" key="6">
    <source>
        <dbReference type="EMBL" id="CAF9919869.1"/>
    </source>
</evidence>